<dbReference type="Gramene" id="OGLUM10G15220.3">
    <property type="protein sequence ID" value="OGLUM10G15220.3"/>
    <property type="gene ID" value="OGLUM10G15220"/>
</dbReference>
<proteinExistence type="predicted"/>
<protein>
    <submittedName>
        <fullName evidence="2">Uncharacterized protein</fullName>
    </submittedName>
</protein>
<dbReference type="AlphaFoldDB" id="A0A0E0BCJ9"/>
<evidence type="ECO:0000313" key="2">
    <source>
        <dbReference type="EnsemblPlants" id="OGLUM10G15220.3"/>
    </source>
</evidence>
<reference evidence="2" key="1">
    <citation type="submission" date="2015-04" db="UniProtKB">
        <authorList>
            <consortium name="EnsemblPlants"/>
        </authorList>
    </citation>
    <scope>IDENTIFICATION</scope>
</reference>
<feature type="region of interest" description="Disordered" evidence="1">
    <location>
        <begin position="1"/>
        <end position="21"/>
    </location>
</feature>
<evidence type="ECO:0000313" key="3">
    <source>
        <dbReference type="Proteomes" id="UP000026961"/>
    </source>
</evidence>
<reference evidence="2" key="2">
    <citation type="submission" date="2018-05" db="EMBL/GenBank/DDBJ databases">
        <title>OgluRS3 (Oryza glumaepatula Reference Sequence Version 3).</title>
        <authorList>
            <person name="Zhang J."/>
            <person name="Kudrna D."/>
            <person name="Lee S."/>
            <person name="Talag J."/>
            <person name="Welchert J."/>
            <person name="Wing R.A."/>
        </authorList>
    </citation>
    <scope>NUCLEOTIDE SEQUENCE [LARGE SCALE GENOMIC DNA]</scope>
</reference>
<evidence type="ECO:0000256" key="1">
    <source>
        <dbReference type="SAM" id="MobiDB-lite"/>
    </source>
</evidence>
<dbReference type="EnsemblPlants" id="OGLUM10G15220.3">
    <property type="protein sequence ID" value="OGLUM10G15220.3"/>
    <property type="gene ID" value="OGLUM10G15220"/>
</dbReference>
<sequence length="103" mass="11542">MEGHSRHFQVHGSYKSAPASPPPPLFLPPLPAIAPLECSARLAARLVLRGSTRRCESERERERTRSSSFRVPRSLFHPLLPPSIFACELLRASRALLIMTQKT</sequence>
<accession>A0A0E0BCJ9</accession>
<keyword evidence="3" id="KW-1185">Reference proteome</keyword>
<name>A0A0E0BCJ9_9ORYZ</name>
<organism evidence="2">
    <name type="scientific">Oryza glumipatula</name>
    <dbReference type="NCBI Taxonomy" id="40148"/>
    <lineage>
        <taxon>Eukaryota</taxon>
        <taxon>Viridiplantae</taxon>
        <taxon>Streptophyta</taxon>
        <taxon>Embryophyta</taxon>
        <taxon>Tracheophyta</taxon>
        <taxon>Spermatophyta</taxon>
        <taxon>Magnoliopsida</taxon>
        <taxon>Liliopsida</taxon>
        <taxon>Poales</taxon>
        <taxon>Poaceae</taxon>
        <taxon>BOP clade</taxon>
        <taxon>Oryzoideae</taxon>
        <taxon>Oryzeae</taxon>
        <taxon>Oryzinae</taxon>
        <taxon>Oryza</taxon>
    </lineage>
</organism>
<dbReference type="HOGENOM" id="CLU_2267949_0_0_1"/>
<dbReference type="Proteomes" id="UP000026961">
    <property type="component" value="Chromosome 10"/>
</dbReference>